<accession>A0AAN7BS29</accession>
<dbReference type="EMBL" id="MU865317">
    <property type="protein sequence ID" value="KAK4228564.1"/>
    <property type="molecule type" value="Genomic_DNA"/>
</dbReference>
<sequence>MDKLPDCPSSGDDPNELSSSKRSPSWSRLRSEFSTLRLAQGEDLSPVRFWEPRSNASFMTKTIAIHGGLDMKPLEQDNSQYLGMDQMCIDQKNDTPFTLRGRPGSWKSALAQRMQRGHKYAPRFYIWLKIKDTMGKVKMGNVFVIHEASLVGALGGASWITILEGIHSQKMADDHHSHRDFSGGGSLGLGNRLLTSFEALIAAIVLTSSSLTAYHYLRRHEKYMDLLIMVNIGIGTGVGRFMGLEGTEILLQVIPWCVIVAMLLSRLLTATVGSKQTRMLDLEFSEKHGIQDKERGTHG</sequence>
<feature type="transmembrane region" description="Helical" evidence="2">
    <location>
        <begin position="193"/>
        <end position="214"/>
    </location>
</feature>
<comment type="caution">
    <text evidence="3">The sequence shown here is derived from an EMBL/GenBank/DDBJ whole genome shotgun (WGS) entry which is preliminary data.</text>
</comment>
<keyword evidence="2" id="KW-0472">Membrane</keyword>
<dbReference type="Proteomes" id="UP001301958">
    <property type="component" value="Unassembled WGS sequence"/>
</dbReference>
<keyword evidence="2" id="KW-1133">Transmembrane helix</keyword>
<feature type="transmembrane region" description="Helical" evidence="2">
    <location>
        <begin position="139"/>
        <end position="162"/>
    </location>
</feature>
<name>A0AAN7BS29_9PEZI</name>
<keyword evidence="4" id="KW-1185">Reference proteome</keyword>
<feature type="transmembrane region" description="Helical" evidence="2">
    <location>
        <begin position="249"/>
        <end position="269"/>
    </location>
</feature>
<dbReference type="AlphaFoldDB" id="A0AAN7BS29"/>
<reference evidence="3" key="1">
    <citation type="journal article" date="2023" name="Mol. Phylogenet. Evol.">
        <title>Genome-scale phylogeny and comparative genomics of the fungal order Sordariales.</title>
        <authorList>
            <person name="Hensen N."/>
            <person name="Bonometti L."/>
            <person name="Westerberg I."/>
            <person name="Brannstrom I.O."/>
            <person name="Guillou S."/>
            <person name="Cros-Aarteil S."/>
            <person name="Calhoun S."/>
            <person name="Haridas S."/>
            <person name="Kuo A."/>
            <person name="Mondo S."/>
            <person name="Pangilinan J."/>
            <person name="Riley R."/>
            <person name="LaButti K."/>
            <person name="Andreopoulos B."/>
            <person name="Lipzen A."/>
            <person name="Chen C."/>
            <person name="Yan M."/>
            <person name="Daum C."/>
            <person name="Ng V."/>
            <person name="Clum A."/>
            <person name="Steindorff A."/>
            <person name="Ohm R.A."/>
            <person name="Martin F."/>
            <person name="Silar P."/>
            <person name="Natvig D.O."/>
            <person name="Lalanne C."/>
            <person name="Gautier V."/>
            <person name="Ament-Velasquez S.L."/>
            <person name="Kruys A."/>
            <person name="Hutchinson M.I."/>
            <person name="Powell A.J."/>
            <person name="Barry K."/>
            <person name="Miller A.N."/>
            <person name="Grigoriev I.V."/>
            <person name="Debuchy R."/>
            <person name="Gladieux P."/>
            <person name="Hiltunen Thoren M."/>
            <person name="Johannesson H."/>
        </authorList>
    </citation>
    <scope>NUCLEOTIDE SEQUENCE</scope>
    <source>
        <strain evidence="3">CBS 990.96</strain>
    </source>
</reference>
<evidence type="ECO:0000256" key="1">
    <source>
        <dbReference type="SAM" id="MobiDB-lite"/>
    </source>
</evidence>
<evidence type="ECO:0000256" key="2">
    <source>
        <dbReference type="SAM" id="Phobius"/>
    </source>
</evidence>
<gene>
    <name evidence="3" type="ORF">QBC38DRAFT_442695</name>
</gene>
<reference evidence="3" key="2">
    <citation type="submission" date="2023-05" db="EMBL/GenBank/DDBJ databases">
        <authorList>
            <consortium name="Lawrence Berkeley National Laboratory"/>
            <person name="Steindorff A."/>
            <person name="Hensen N."/>
            <person name="Bonometti L."/>
            <person name="Westerberg I."/>
            <person name="Brannstrom I.O."/>
            <person name="Guillou S."/>
            <person name="Cros-Aarteil S."/>
            <person name="Calhoun S."/>
            <person name="Haridas S."/>
            <person name="Kuo A."/>
            <person name="Mondo S."/>
            <person name="Pangilinan J."/>
            <person name="Riley R."/>
            <person name="Labutti K."/>
            <person name="Andreopoulos B."/>
            <person name="Lipzen A."/>
            <person name="Chen C."/>
            <person name="Yanf M."/>
            <person name="Daum C."/>
            <person name="Ng V."/>
            <person name="Clum A."/>
            <person name="Ohm R."/>
            <person name="Martin F."/>
            <person name="Silar P."/>
            <person name="Natvig D."/>
            <person name="Lalanne C."/>
            <person name="Gautier V."/>
            <person name="Ament-Velasquez S.L."/>
            <person name="Kruys A."/>
            <person name="Hutchinson M.I."/>
            <person name="Powell A.J."/>
            <person name="Barry K."/>
            <person name="Miller A.N."/>
            <person name="Grigoriev I.V."/>
            <person name="Debuchy R."/>
            <person name="Gladieux P."/>
            <person name="Thoren M.H."/>
            <person name="Johannesson H."/>
        </authorList>
    </citation>
    <scope>NUCLEOTIDE SEQUENCE</scope>
    <source>
        <strain evidence="3">CBS 990.96</strain>
    </source>
</reference>
<protein>
    <submittedName>
        <fullName evidence="3">Uncharacterized protein</fullName>
    </submittedName>
</protein>
<keyword evidence="2" id="KW-0812">Transmembrane</keyword>
<feature type="region of interest" description="Disordered" evidence="1">
    <location>
        <begin position="1"/>
        <end position="25"/>
    </location>
</feature>
<organism evidence="3 4">
    <name type="scientific">Podospora fimiseda</name>
    <dbReference type="NCBI Taxonomy" id="252190"/>
    <lineage>
        <taxon>Eukaryota</taxon>
        <taxon>Fungi</taxon>
        <taxon>Dikarya</taxon>
        <taxon>Ascomycota</taxon>
        <taxon>Pezizomycotina</taxon>
        <taxon>Sordariomycetes</taxon>
        <taxon>Sordariomycetidae</taxon>
        <taxon>Sordariales</taxon>
        <taxon>Podosporaceae</taxon>
        <taxon>Podospora</taxon>
    </lineage>
</organism>
<evidence type="ECO:0000313" key="4">
    <source>
        <dbReference type="Proteomes" id="UP001301958"/>
    </source>
</evidence>
<proteinExistence type="predicted"/>
<evidence type="ECO:0000313" key="3">
    <source>
        <dbReference type="EMBL" id="KAK4228564.1"/>
    </source>
</evidence>
<feature type="transmembrane region" description="Helical" evidence="2">
    <location>
        <begin position="226"/>
        <end position="243"/>
    </location>
</feature>